<dbReference type="EMBL" id="UINC01180822">
    <property type="protein sequence ID" value="SVD90205.1"/>
    <property type="molecule type" value="Genomic_DNA"/>
</dbReference>
<keyword evidence="1" id="KW-0812">Transmembrane</keyword>
<organism evidence="2">
    <name type="scientific">marine metagenome</name>
    <dbReference type="NCBI Taxonomy" id="408172"/>
    <lineage>
        <taxon>unclassified sequences</taxon>
        <taxon>metagenomes</taxon>
        <taxon>ecological metagenomes</taxon>
    </lineage>
</organism>
<name>A0A382Z545_9ZZZZ</name>
<feature type="transmembrane region" description="Helical" evidence="1">
    <location>
        <begin position="21"/>
        <end position="39"/>
    </location>
</feature>
<keyword evidence="1" id="KW-0472">Membrane</keyword>
<sequence>MQIGGMTSFVNLKKKDKKNLFSNYSFIFFVIFSITLITFDTKKIINSTIIRSKIINSIFFTKDFFLSNLPNLDKLKLFVTSKEELLIENKFLKKKIENNTLFKLKSEKLEIENNILRKELSLLPPVLENYVFVKVTADTQTHYNKTVIINGGN</sequence>
<keyword evidence="1" id="KW-1133">Transmembrane helix</keyword>
<gene>
    <name evidence="2" type="ORF">METZ01_LOCUS443059</name>
</gene>
<reference evidence="2" key="1">
    <citation type="submission" date="2018-05" db="EMBL/GenBank/DDBJ databases">
        <authorList>
            <person name="Lanie J.A."/>
            <person name="Ng W.-L."/>
            <person name="Kazmierczak K.M."/>
            <person name="Andrzejewski T.M."/>
            <person name="Davidsen T.M."/>
            <person name="Wayne K.J."/>
            <person name="Tettelin H."/>
            <person name="Glass J.I."/>
            <person name="Rusch D."/>
            <person name="Podicherti R."/>
            <person name="Tsui H.-C.T."/>
            <person name="Winkler M.E."/>
        </authorList>
    </citation>
    <scope>NUCLEOTIDE SEQUENCE</scope>
</reference>
<evidence type="ECO:0000256" key="1">
    <source>
        <dbReference type="SAM" id="Phobius"/>
    </source>
</evidence>
<feature type="non-terminal residue" evidence="2">
    <location>
        <position position="153"/>
    </location>
</feature>
<accession>A0A382Z545</accession>
<protein>
    <submittedName>
        <fullName evidence="2">Uncharacterized protein</fullName>
    </submittedName>
</protein>
<dbReference type="AlphaFoldDB" id="A0A382Z545"/>
<evidence type="ECO:0000313" key="2">
    <source>
        <dbReference type="EMBL" id="SVD90205.1"/>
    </source>
</evidence>
<proteinExistence type="predicted"/>